<reference evidence="2" key="1">
    <citation type="submission" date="2017-12" db="EMBL/GenBank/DDBJ databases">
        <title>Draft genome sequence of Telmatospirillum siberiense 26-4b1T, an acidotolerant peatland alphaproteobacterium potentially involved in sulfur cycling.</title>
        <authorList>
            <person name="Hausmann B."/>
            <person name="Pjevac P."/>
            <person name="Schreck K."/>
            <person name="Herbold C.W."/>
            <person name="Daims H."/>
            <person name="Wagner M."/>
            <person name="Pester M."/>
            <person name="Loy A."/>
        </authorList>
    </citation>
    <scope>NUCLEOTIDE SEQUENCE [LARGE SCALE GENOMIC DNA]</scope>
    <source>
        <strain evidence="2">26-4b1</strain>
    </source>
</reference>
<dbReference type="GO" id="GO:0005829">
    <property type="term" value="C:cytosol"/>
    <property type="evidence" value="ECO:0007669"/>
    <property type="project" value="TreeGrafter"/>
</dbReference>
<organism evidence="1 2">
    <name type="scientific">Telmatospirillum siberiense</name>
    <dbReference type="NCBI Taxonomy" id="382514"/>
    <lineage>
        <taxon>Bacteria</taxon>
        <taxon>Pseudomonadati</taxon>
        <taxon>Pseudomonadota</taxon>
        <taxon>Alphaproteobacteria</taxon>
        <taxon>Rhodospirillales</taxon>
        <taxon>Rhodospirillaceae</taxon>
        <taxon>Telmatospirillum</taxon>
    </lineage>
</organism>
<dbReference type="NCBIfam" id="TIGR00022">
    <property type="entry name" value="YhcH/YjgK/YiaL family protein"/>
    <property type="match status" value="1"/>
</dbReference>
<dbReference type="PANTHER" id="PTHR34986">
    <property type="entry name" value="EVOLVED BETA-GALACTOSIDASE SUBUNIT BETA"/>
    <property type="match status" value="1"/>
</dbReference>
<proteinExistence type="predicted"/>
<comment type="caution">
    <text evidence="1">The sequence shown here is derived from an EMBL/GenBank/DDBJ whole genome shotgun (WGS) entry which is preliminary data.</text>
</comment>
<protein>
    <submittedName>
        <fullName evidence="1">YhcH/YjgK/YiaL family protein</fullName>
    </submittedName>
</protein>
<sequence length="162" mass="18077">MLFGNVHHAGDMLAWLPAPLQTAIEHLRTTDFKALPAGNYDLQGKDIYVQVIDLTTKALSETRPEVHRKYIDVQFLVSGAERIGFADDTGRNVVAEDLLAERDLLFYQGAENESMLEMVPGSFAVFLPSDVHRPACQLDAPRAIRKVVVKVRFDLLKKGDAK</sequence>
<dbReference type="InterPro" id="IPR037012">
    <property type="entry name" value="NanQ/TabA/YiaL_sf"/>
</dbReference>
<accession>A0A2N3PZ01</accession>
<evidence type="ECO:0000313" key="2">
    <source>
        <dbReference type="Proteomes" id="UP000233293"/>
    </source>
</evidence>
<evidence type="ECO:0000313" key="1">
    <source>
        <dbReference type="EMBL" id="PKU25633.1"/>
    </source>
</evidence>
<dbReference type="Proteomes" id="UP000233293">
    <property type="component" value="Unassembled WGS sequence"/>
</dbReference>
<dbReference type="InterPro" id="IPR004375">
    <property type="entry name" value="NanQ/TabA/YiaL"/>
</dbReference>
<dbReference type="EMBL" id="PIUM01000004">
    <property type="protein sequence ID" value="PKU25633.1"/>
    <property type="molecule type" value="Genomic_DNA"/>
</dbReference>
<dbReference type="AlphaFoldDB" id="A0A2N3PZ01"/>
<keyword evidence="2" id="KW-1185">Reference proteome</keyword>
<dbReference type="RefSeq" id="WP_101249688.1">
    <property type="nucleotide sequence ID" value="NZ_PIUM01000004.1"/>
</dbReference>
<gene>
    <name evidence="1" type="ORF">CWS72_06130</name>
</gene>
<dbReference type="OrthoDB" id="6196468at2"/>
<name>A0A2N3PZ01_9PROT</name>
<dbReference type="PANTHER" id="PTHR34986:SF1">
    <property type="entry name" value="PROTEIN YIAL"/>
    <property type="match status" value="1"/>
</dbReference>
<dbReference type="SUPFAM" id="SSF51197">
    <property type="entry name" value="Clavaminate synthase-like"/>
    <property type="match status" value="1"/>
</dbReference>
<dbReference type="Pfam" id="PF04074">
    <property type="entry name" value="DUF386"/>
    <property type="match status" value="1"/>
</dbReference>
<dbReference type="Gene3D" id="2.60.120.370">
    <property type="entry name" value="YhcH/YjgK/YiaL"/>
    <property type="match status" value="1"/>
</dbReference>